<evidence type="ECO:0008006" key="3">
    <source>
        <dbReference type="Google" id="ProtNLM"/>
    </source>
</evidence>
<sequence length="81" mass="9386">MLVVETIGKIRRLHFAEGLGIKAIIRKRGLSRNPVRKVIRSGATEHTYQRNIHTLFFRIVAAFTLSRTYNREAFSTDSVWL</sequence>
<dbReference type="EMBL" id="FNJI01000045">
    <property type="protein sequence ID" value="SDP75739.1"/>
    <property type="molecule type" value="Genomic_DNA"/>
</dbReference>
<reference evidence="1 2" key="1">
    <citation type="submission" date="2016-10" db="EMBL/GenBank/DDBJ databases">
        <authorList>
            <person name="de Groot N.N."/>
        </authorList>
    </citation>
    <scope>NUCLEOTIDE SEQUENCE [LARGE SCALE GENOMIC DNA]</scope>
    <source>
        <strain evidence="1 2">DSM 12130</strain>
    </source>
</reference>
<organism evidence="1 2">
    <name type="scientific">Desulforhopalus singaporensis</name>
    <dbReference type="NCBI Taxonomy" id="91360"/>
    <lineage>
        <taxon>Bacteria</taxon>
        <taxon>Pseudomonadati</taxon>
        <taxon>Thermodesulfobacteriota</taxon>
        <taxon>Desulfobulbia</taxon>
        <taxon>Desulfobulbales</taxon>
        <taxon>Desulfocapsaceae</taxon>
        <taxon>Desulforhopalus</taxon>
    </lineage>
</organism>
<protein>
    <recommendedName>
        <fullName evidence="3">HTH IS21-type domain-containing protein</fullName>
    </recommendedName>
</protein>
<proteinExistence type="predicted"/>
<accession>A0A1H0VB02</accession>
<dbReference type="Proteomes" id="UP000199073">
    <property type="component" value="Unassembled WGS sequence"/>
</dbReference>
<evidence type="ECO:0000313" key="2">
    <source>
        <dbReference type="Proteomes" id="UP000199073"/>
    </source>
</evidence>
<name>A0A1H0VB02_9BACT</name>
<evidence type="ECO:0000313" key="1">
    <source>
        <dbReference type="EMBL" id="SDP75739.1"/>
    </source>
</evidence>
<dbReference type="AlphaFoldDB" id="A0A1H0VB02"/>
<gene>
    <name evidence="1" type="ORF">SAMN05660330_03969</name>
</gene>
<keyword evidence="2" id="KW-1185">Reference proteome</keyword>